<organism evidence="2 3">
    <name type="scientific">Streptomyces polyrhachis</name>
    <dbReference type="NCBI Taxonomy" id="1282885"/>
    <lineage>
        <taxon>Bacteria</taxon>
        <taxon>Bacillati</taxon>
        <taxon>Actinomycetota</taxon>
        <taxon>Actinomycetes</taxon>
        <taxon>Kitasatosporales</taxon>
        <taxon>Streptomycetaceae</taxon>
        <taxon>Streptomyces</taxon>
    </lineage>
</organism>
<keyword evidence="3" id="KW-1185">Reference proteome</keyword>
<name>A0ABW2GL56_9ACTN</name>
<sequence length="64" mass="6875">MRSHDMAKALLETVRKGADEGRYSPPSPSPGTDSYADLSVLLTVVDINGKLVLTPAEFVAQTEK</sequence>
<gene>
    <name evidence="2" type="ORF">ACFQLX_25445</name>
</gene>
<feature type="compositionally biased region" description="Basic and acidic residues" evidence="1">
    <location>
        <begin position="1"/>
        <end position="22"/>
    </location>
</feature>
<evidence type="ECO:0000313" key="3">
    <source>
        <dbReference type="Proteomes" id="UP001596413"/>
    </source>
</evidence>
<comment type="caution">
    <text evidence="2">The sequence shown here is derived from an EMBL/GenBank/DDBJ whole genome shotgun (WGS) entry which is preliminary data.</text>
</comment>
<protein>
    <submittedName>
        <fullName evidence="2">Uncharacterized protein</fullName>
    </submittedName>
</protein>
<evidence type="ECO:0000256" key="1">
    <source>
        <dbReference type="SAM" id="MobiDB-lite"/>
    </source>
</evidence>
<feature type="region of interest" description="Disordered" evidence="1">
    <location>
        <begin position="1"/>
        <end position="34"/>
    </location>
</feature>
<dbReference type="Proteomes" id="UP001596413">
    <property type="component" value="Unassembled WGS sequence"/>
</dbReference>
<evidence type="ECO:0000313" key="2">
    <source>
        <dbReference type="EMBL" id="MFC7221484.1"/>
    </source>
</evidence>
<dbReference type="EMBL" id="JBHSZO010000072">
    <property type="protein sequence ID" value="MFC7221484.1"/>
    <property type="molecule type" value="Genomic_DNA"/>
</dbReference>
<accession>A0ABW2GL56</accession>
<proteinExistence type="predicted"/>
<dbReference type="RefSeq" id="WP_386418859.1">
    <property type="nucleotide sequence ID" value="NZ_JBHSZO010000072.1"/>
</dbReference>
<reference evidence="3" key="1">
    <citation type="journal article" date="2019" name="Int. J. Syst. Evol. Microbiol.">
        <title>The Global Catalogue of Microorganisms (GCM) 10K type strain sequencing project: providing services to taxonomists for standard genome sequencing and annotation.</title>
        <authorList>
            <consortium name="The Broad Institute Genomics Platform"/>
            <consortium name="The Broad Institute Genome Sequencing Center for Infectious Disease"/>
            <person name="Wu L."/>
            <person name="Ma J."/>
        </authorList>
    </citation>
    <scope>NUCLEOTIDE SEQUENCE [LARGE SCALE GENOMIC DNA]</scope>
    <source>
        <strain evidence="3">CGMCC 1.13681</strain>
    </source>
</reference>